<keyword evidence="3" id="KW-0597">Phosphoprotein</keyword>
<dbReference type="STRING" id="748224.HMPREF9436_02192"/>
<dbReference type="BioCyc" id="FCF748224-HMP:GTSS-1298-MONOMER"/>
<dbReference type="InterPro" id="IPR036736">
    <property type="entry name" value="ACP-like_sf"/>
</dbReference>
<dbReference type="GO" id="GO:0009245">
    <property type="term" value="P:lipid A biosynthetic process"/>
    <property type="evidence" value="ECO:0007669"/>
    <property type="project" value="TreeGrafter"/>
</dbReference>
<keyword evidence="1" id="KW-0596">Phosphopantetheine</keyword>
<keyword evidence="2" id="KW-0444">Lipid biosynthesis</keyword>
<evidence type="ECO:0000256" key="6">
    <source>
        <dbReference type="ARBA" id="ARBA00023160"/>
    </source>
</evidence>
<dbReference type="PANTHER" id="PTHR20863">
    <property type="entry name" value="ACYL CARRIER PROTEIN"/>
    <property type="match status" value="1"/>
</dbReference>
<gene>
    <name evidence="8" type="ORF">HMPREF9436_02192</name>
</gene>
<dbReference type="SUPFAM" id="SSF47336">
    <property type="entry name" value="ACP-like"/>
    <property type="match status" value="1"/>
</dbReference>
<proteinExistence type="predicted"/>
<dbReference type="InterPro" id="IPR009081">
    <property type="entry name" value="PP-bd_ACP"/>
</dbReference>
<sequence>MGRQTGRLKTGVPTKNKALLPEPLRTGENQGIIMERHRRLCLLSVTERKKISMERAEIISQILAILEDVAEVSPEDVNENSVLMDDLDLSSMEILTIVADLEETFGLRIPEKELRNFVTIGDLVDYLAANAG</sequence>
<dbReference type="PROSITE" id="PS50075">
    <property type="entry name" value="CARRIER"/>
    <property type="match status" value="1"/>
</dbReference>
<organism evidence="8 9">
    <name type="scientific">Faecalibacterium cf. prausnitzii KLE1255</name>
    <dbReference type="NCBI Taxonomy" id="748224"/>
    <lineage>
        <taxon>Bacteria</taxon>
        <taxon>Bacillati</taxon>
        <taxon>Bacillota</taxon>
        <taxon>Clostridia</taxon>
        <taxon>Eubacteriales</taxon>
        <taxon>Oscillospiraceae</taxon>
        <taxon>Faecalibacterium</taxon>
    </lineage>
</organism>
<accession>E2ZKD9</accession>
<name>E2ZKD9_9FIRM</name>
<dbReference type="GO" id="GO:0000035">
    <property type="term" value="F:acyl binding"/>
    <property type="evidence" value="ECO:0007669"/>
    <property type="project" value="TreeGrafter"/>
</dbReference>
<comment type="caution">
    <text evidence="8">The sequence shown here is derived from an EMBL/GenBank/DDBJ whole genome shotgun (WGS) entry which is preliminary data.</text>
</comment>
<dbReference type="HOGENOM" id="CLU_1913923_0_0_9"/>
<dbReference type="Pfam" id="PF00550">
    <property type="entry name" value="PP-binding"/>
    <property type="match status" value="1"/>
</dbReference>
<dbReference type="GO" id="GO:0000036">
    <property type="term" value="F:acyl carrier activity"/>
    <property type="evidence" value="ECO:0007669"/>
    <property type="project" value="TreeGrafter"/>
</dbReference>
<protein>
    <submittedName>
        <fullName evidence="8">Putative acyl carrier protein</fullName>
    </submittedName>
</protein>
<evidence type="ECO:0000256" key="3">
    <source>
        <dbReference type="ARBA" id="ARBA00022553"/>
    </source>
</evidence>
<dbReference type="eggNOG" id="COG0236">
    <property type="taxonomic scope" value="Bacteria"/>
</dbReference>
<keyword evidence="6" id="KW-0275">Fatty acid biosynthesis</keyword>
<feature type="domain" description="Carrier" evidence="7">
    <location>
        <begin position="53"/>
        <end position="131"/>
    </location>
</feature>
<dbReference type="AlphaFoldDB" id="E2ZKD9"/>
<evidence type="ECO:0000313" key="9">
    <source>
        <dbReference type="Proteomes" id="UP000006028"/>
    </source>
</evidence>
<dbReference type="PANTHER" id="PTHR20863:SF76">
    <property type="entry name" value="CARRIER DOMAIN-CONTAINING PROTEIN"/>
    <property type="match status" value="1"/>
</dbReference>
<keyword evidence="4" id="KW-0276">Fatty acid metabolism</keyword>
<evidence type="ECO:0000256" key="1">
    <source>
        <dbReference type="ARBA" id="ARBA00022450"/>
    </source>
</evidence>
<dbReference type="Gene3D" id="1.10.1200.10">
    <property type="entry name" value="ACP-like"/>
    <property type="match status" value="1"/>
</dbReference>
<evidence type="ECO:0000256" key="4">
    <source>
        <dbReference type="ARBA" id="ARBA00022832"/>
    </source>
</evidence>
<evidence type="ECO:0000259" key="7">
    <source>
        <dbReference type="PROSITE" id="PS50075"/>
    </source>
</evidence>
<dbReference type="GO" id="GO:0016020">
    <property type="term" value="C:membrane"/>
    <property type="evidence" value="ECO:0007669"/>
    <property type="project" value="GOC"/>
</dbReference>
<evidence type="ECO:0000256" key="5">
    <source>
        <dbReference type="ARBA" id="ARBA00023098"/>
    </source>
</evidence>
<evidence type="ECO:0000313" key="8">
    <source>
        <dbReference type="EMBL" id="EFQ06338.1"/>
    </source>
</evidence>
<dbReference type="GO" id="GO:0005829">
    <property type="term" value="C:cytosol"/>
    <property type="evidence" value="ECO:0007669"/>
    <property type="project" value="TreeGrafter"/>
</dbReference>
<dbReference type="InterPro" id="IPR003231">
    <property type="entry name" value="ACP"/>
</dbReference>
<evidence type="ECO:0000256" key="2">
    <source>
        <dbReference type="ARBA" id="ARBA00022516"/>
    </source>
</evidence>
<dbReference type="Proteomes" id="UP000006028">
    <property type="component" value="Unassembled WGS sequence"/>
</dbReference>
<keyword evidence="5" id="KW-0443">Lipid metabolism</keyword>
<dbReference type="EMBL" id="AECU01000172">
    <property type="protein sequence ID" value="EFQ06338.1"/>
    <property type="molecule type" value="Genomic_DNA"/>
</dbReference>
<reference evidence="8 9" key="1">
    <citation type="submission" date="2010-08" db="EMBL/GenBank/DDBJ databases">
        <authorList>
            <person name="Weinstock G."/>
            <person name="Sodergren E."/>
            <person name="Clifton S."/>
            <person name="Fulton L."/>
            <person name="Fulton B."/>
            <person name="Courtney L."/>
            <person name="Fronick C."/>
            <person name="Harrison M."/>
            <person name="Strong C."/>
            <person name="Farmer C."/>
            <person name="Delahaunty K."/>
            <person name="Markovic C."/>
            <person name="Hall O."/>
            <person name="Minx P."/>
            <person name="Tomlinson C."/>
            <person name="Mitreva M."/>
            <person name="Hou S."/>
            <person name="Chen J."/>
            <person name="Wollam A."/>
            <person name="Pepin K.H."/>
            <person name="Johnson M."/>
            <person name="Bhonagiri V."/>
            <person name="Zhang X."/>
            <person name="Suruliraj S."/>
            <person name="Warren W."/>
            <person name="Chinwalla A."/>
            <person name="Mardis E.R."/>
            <person name="Wilson R.K."/>
        </authorList>
    </citation>
    <scope>NUCLEOTIDE SEQUENCE [LARGE SCALE GENOMIC DNA]</scope>
    <source>
        <strain evidence="8 9">KLE1255</strain>
    </source>
</reference>